<organism evidence="5">
    <name type="scientific">freshwater metagenome</name>
    <dbReference type="NCBI Taxonomy" id="449393"/>
    <lineage>
        <taxon>unclassified sequences</taxon>
        <taxon>metagenomes</taxon>
        <taxon>ecological metagenomes</taxon>
    </lineage>
</organism>
<dbReference type="InterPro" id="IPR032466">
    <property type="entry name" value="Metal_Hydrolase"/>
</dbReference>
<dbReference type="EMBL" id="CAEZSF010000138">
    <property type="protein sequence ID" value="CAB4546344.1"/>
    <property type="molecule type" value="Genomic_DNA"/>
</dbReference>
<dbReference type="SUPFAM" id="SSF51338">
    <property type="entry name" value="Composite domain of metallo-dependent hydrolases"/>
    <property type="match status" value="1"/>
</dbReference>
<feature type="region of interest" description="Disordered" evidence="1">
    <location>
        <begin position="444"/>
        <end position="465"/>
    </location>
</feature>
<dbReference type="CDD" id="cd01299">
    <property type="entry name" value="Met_dep_hydrolase_A"/>
    <property type="match status" value="1"/>
</dbReference>
<gene>
    <name evidence="3" type="ORF">UFOPK1358_01336</name>
    <name evidence="4" type="ORF">UFOPK2766_02012</name>
    <name evidence="5" type="ORF">UFOPK3519_01366</name>
</gene>
<dbReference type="EMBL" id="CAEZYU010000123">
    <property type="protein sequence ID" value="CAB4757544.1"/>
    <property type="molecule type" value="Genomic_DNA"/>
</dbReference>
<dbReference type="SUPFAM" id="SSF51556">
    <property type="entry name" value="Metallo-dependent hydrolases"/>
    <property type="match status" value="1"/>
</dbReference>
<dbReference type="InterPro" id="IPR057744">
    <property type="entry name" value="OTAase-like"/>
</dbReference>
<dbReference type="EMBL" id="CAFBMG010000124">
    <property type="protein sequence ID" value="CAB4910252.1"/>
    <property type="molecule type" value="Genomic_DNA"/>
</dbReference>
<dbReference type="Gene3D" id="3.20.20.140">
    <property type="entry name" value="Metal-dependent hydrolases"/>
    <property type="match status" value="1"/>
</dbReference>
<evidence type="ECO:0000313" key="3">
    <source>
        <dbReference type="EMBL" id="CAB4546344.1"/>
    </source>
</evidence>
<protein>
    <submittedName>
        <fullName evidence="5">Unannotated protein</fullName>
    </submittedName>
</protein>
<evidence type="ECO:0000313" key="4">
    <source>
        <dbReference type="EMBL" id="CAB4757544.1"/>
    </source>
</evidence>
<dbReference type="PANTHER" id="PTHR43135">
    <property type="entry name" value="ALPHA-D-RIBOSE 1-METHYLPHOSPHONATE 5-TRIPHOSPHATE DIPHOSPHATASE"/>
    <property type="match status" value="1"/>
</dbReference>
<dbReference type="Gene3D" id="2.30.40.10">
    <property type="entry name" value="Urease, subunit C, domain 1"/>
    <property type="match status" value="1"/>
</dbReference>
<feature type="domain" description="Amidohydrolase-related" evidence="2">
    <location>
        <begin position="65"/>
        <end position="417"/>
    </location>
</feature>
<name>A0A6J7GQX0_9ZZZZ</name>
<dbReference type="Pfam" id="PF01979">
    <property type="entry name" value="Amidohydro_1"/>
    <property type="match status" value="1"/>
</dbReference>
<evidence type="ECO:0000256" key="1">
    <source>
        <dbReference type="SAM" id="MobiDB-lite"/>
    </source>
</evidence>
<feature type="compositionally biased region" description="Low complexity" evidence="1">
    <location>
        <begin position="452"/>
        <end position="465"/>
    </location>
</feature>
<reference evidence="5" key="1">
    <citation type="submission" date="2020-05" db="EMBL/GenBank/DDBJ databases">
        <authorList>
            <person name="Chiriac C."/>
            <person name="Salcher M."/>
            <person name="Ghai R."/>
            <person name="Kavagutti S V."/>
        </authorList>
    </citation>
    <scope>NUCLEOTIDE SEQUENCE</scope>
</reference>
<dbReference type="InterPro" id="IPR006680">
    <property type="entry name" value="Amidohydro-rel"/>
</dbReference>
<dbReference type="InterPro" id="IPR051781">
    <property type="entry name" value="Metallo-dep_Hydrolase"/>
</dbReference>
<dbReference type="GO" id="GO:0016810">
    <property type="term" value="F:hydrolase activity, acting on carbon-nitrogen (but not peptide) bonds"/>
    <property type="evidence" value="ECO:0007669"/>
    <property type="project" value="InterPro"/>
</dbReference>
<evidence type="ECO:0000313" key="5">
    <source>
        <dbReference type="EMBL" id="CAB4910252.1"/>
    </source>
</evidence>
<proteinExistence type="predicted"/>
<dbReference type="AlphaFoldDB" id="A0A6J7GQX0"/>
<dbReference type="PANTHER" id="PTHR43135:SF3">
    <property type="entry name" value="ALPHA-D-RIBOSE 1-METHYLPHOSPHONATE 5-TRIPHOSPHATE DIPHOSPHATASE"/>
    <property type="match status" value="1"/>
</dbReference>
<evidence type="ECO:0000259" key="2">
    <source>
        <dbReference type="Pfam" id="PF01979"/>
    </source>
</evidence>
<sequence>MANDELVLLRGGTLIDGTGTAPLPTTDLLFLGDRILGVGAEAAHAAATETARGAVLREVDVSGRTVMPGLIDAHCHITFGEPSSNDELFFHRQSSTAMLLAAFNVPKLLRAGVTGFLDADCIFDLGPALRDGINAGLVEGPRMASGMNALLTSAGGTAGRLIPDSGTLGYAQVVGTRDEMVRLTRQQIKYGADWIKIHVTGSLPNQPGEATVWSLDELRAVTETAHGLNTPVLAHCRSAHSTRLAAQAGVDLILHGSYMDEPALEAVQESGAALAPTFTFLANLADFGSSVGASSAQVDVFRGEIEATAQMMLRAHSEGVRLLCGSESGFSLTPYGHWHARELELFVSEIGLTPLEAITCATRNGALALRMEEGSVGVLRTGAAADVLVVNGDPAVDIAVLGDRTKIEHVFSRGVAVDLDRPWPQRSLLQGEQVGKWSEQLLTQERAGVRPTATTQTQTQSSEMP</sequence>
<dbReference type="InterPro" id="IPR011059">
    <property type="entry name" value="Metal-dep_hydrolase_composite"/>
</dbReference>
<accession>A0A6J7GQX0</accession>